<name>A0A382HLQ4_9ZZZZ</name>
<feature type="non-terminal residue" evidence="2">
    <location>
        <position position="58"/>
    </location>
</feature>
<dbReference type="EMBL" id="UINC01061855">
    <property type="protein sequence ID" value="SVB87867.1"/>
    <property type="molecule type" value="Genomic_DNA"/>
</dbReference>
<sequence>MDRSPPLRVPHPQLNRPIRTRFRCASALKGLKLAADEDSQAHYAKGTPSPHKGAPTAC</sequence>
<evidence type="ECO:0000313" key="2">
    <source>
        <dbReference type="EMBL" id="SVB87867.1"/>
    </source>
</evidence>
<proteinExistence type="predicted"/>
<feature type="region of interest" description="Disordered" evidence="1">
    <location>
        <begin position="38"/>
        <end position="58"/>
    </location>
</feature>
<reference evidence="2" key="1">
    <citation type="submission" date="2018-05" db="EMBL/GenBank/DDBJ databases">
        <authorList>
            <person name="Lanie J.A."/>
            <person name="Ng W.-L."/>
            <person name="Kazmierczak K.M."/>
            <person name="Andrzejewski T.M."/>
            <person name="Davidsen T.M."/>
            <person name="Wayne K.J."/>
            <person name="Tettelin H."/>
            <person name="Glass J.I."/>
            <person name="Rusch D."/>
            <person name="Podicherti R."/>
            <person name="Tsui H.-C.T."/>
            <person name="Winkler M.E."/>
        </authorList>
    </citation>
    <scope>NUCLEOTIDE SEQUENCE</scope>
</reference>
<accession>A0A382HLQ4</accession>
<evidence type="ECO:0000256" key="1">
    <source>
        <dbReference type="SAM" id="MobiDB-lite"/>
    </source>
</evidence>
<gene>
    <name evidence="2" type="ORF">METZ01_LOCUS240721</name>
</gene>
<dbReference type="AlphaFoldDB" id="A0A382HLQ4"/>
<protein>
    <submittedName>
        <fullName evidence="2">Uncharacterized protein</fullName>
    </submittedName>
</protein>
<dbReference type="AntiFam" id="ANF00024">
    <property type="entry name" value="Antisense to 23S rRNA"/>
</dbReference>
<organism evidence="2">
    <name type="scientific">marine metagenome</name>
    <dbReference type="NCBI Taxonomy" id="408172"/>
    <lineage>
        <taxon>unclassified sequences</taxon>
        <taxon>metagenomes</taxon>
        <taxon>ecological metagenomes</taxon>
    </lineage>
</organism>